<feature type="non-terminal residue" evidence="1">
    <location>
        <position position="1"/>
    </location>
</feature>
<accession>A0ACA9MTB2</accession>
<comment type="caution">
    <text evidence="1">The sequence shown here is derived from an EMBL/GenBank/DDBJ whole genome shotgun (WGS) entry which is preliminary data.</text>
</comment>
<keyword evidence="2" id="KW-1185">Reference proteome</keyword>
<evidence type="ECO:0000313" key="1">
    <source>
        <dbReference type="EMBL" id="CAG8603708.1"/>
    </source>
</evidence>
<evidence type="ECO:0000313" key="2">
    <source>
        <dbReference type="Proteomes" id="UP000789860"/>
    </source>
</evidence>
<dbReference type="EMBL" id="CAJVPM010014845">
    <property type="protein sequence ID" value="CAG8603708.1"/>
    <property type="molecule type" value="Genomic_DNA"/>
</dbReference>
<reference evidence="1" key="1">
    <citation type="submission" date="2021-06" db="EMBL/GenBank/DDBJ databases">
        <authorList>
            <person name="Kallberg Y."/>
            <person name="Tangrot J."/>
            <person name="Rosling A."/>
        </authorList>
    </citation>
    <scope>NUCLEOTIDE SEQUENCE</scope>
    <source>
        <strain evidence="1">AU212A</strain>
    </source>
</reference>
<proteinExistence type="predicted"/>
<organism evidence="1 2">
    <name type="scientific">Scutellospora calospora</name>
    <dbReference type="NCBI Taxonomy" id="85575"/>
    <lineage>
        <taxon>Eukaryota</taxon>
        <taxon>Fungi</taxon>
        <taxon>Fungi incertae sedis</taxon>
        <taxon>Mucoromycota</taxon>
        <taxon>Glomeromycotina</taxon>
        <taxon>Glomeromycetes</taxon>
        <taxon>Diversisporales</taxon>
        <taxon>Gigasporaceae</taxon>
        <taxon>Scutellospora</taxon>
    </lineage>
</organism>
<protein>
    <submittedName>
        <fullName evidence="1">10190_t:CDS:1</fullName>
    </submittedName>
</protein>
<name>A0ACA9MTB2_9GLOM</name>
<sequence>DGIISTSLDPKTSITSTILLPYEFKLLFRSSRDGFNGETFHRLCDNIPGTVTVIKINNIPGTVTVIKINNTNEILGGGYNPLIWKVGIWTYSKTADSFIFSLKNGNLNQSILSHVSNQSKAIRYGKISQGTLFGGKDLVNLKNVIFLRLHMINQSDM</sequence>
<dbReference type="Proteomes" id="UP000789860">
    <property type="component" value="Unassembled WGS sequence"/>
</dbReference>
<gene>
    <name evidence="1" type="ORF">SCALOS_LOCUS7016</name>
</gene>